<dbReference type="InterPro" id="IPR001030">
    <property type="entry name" value="Acoase/IPM_deHydtase_lsu_aba"/>
</dbReference>
<evidence type="ECO:0000256" key="12">
    <source>
        <dbReference type="ARBA" id="ARBA00023501"/>
    </source>
</evidence>
<evidence type="ECO:0000259" key="17">
    <source>
        <dbReference type="Pfam" id="PF00694"/>
    </source>
</evidence>
<evidence type="ECO:0000259" key="16">
    <source>
        <dbReference type="Pfam" id="PF00330"/>
    </source>
</evidence>
<dbReference type="Pfam" id="PF00330">
    <property type="entry name" value="Aconitase"/>
    <property type="match status" value="1"/>
</dbReference>
<evidence type="ECO:0000256" key="7">
    <source>
        <dbReference type="ARBA" id="ARBA00022723"/>
    </source>
</evidence>
<evidence type="ECO:0000256" key="5">
    <source>
        <dbReference type="ARBA" id="ARBA00019378"/>
    </source>
</evidence>
<dbReference type="Pfam" id="PF00694">
    <property type="entry name" value="Aconitase_C"/>
    <property type="match status" value="1"/>
</dbReference>
<gene>
    <name evidence="18" type="ORF">CCYN74_80086</name>
</gene>
<evidence type="ECO:0000256" key="3">
    <source>
        <dbReference type="ARBA" id="ARBA00007185"/>
    </source>
</evidence>
<keyword evidence="7" id="KW-0479">Metal-binding</keyword>
<evidence type="ECO:0000256" key="13">
    <source>
        <dbReference type="ARBA" id="ARBA00029682"/>
    </source>
</evidence>
<dbReference type="Gene3D" id="3.40.1060.10">
    <property type="entry name" value="Aconitase, Domain 2"/>
    <property type="match status" value="1"/>
</dbReference>
<evidence type="ECO:0000256" key="11">
    <source>
        <dbReference type="ARBA" id="ARBA00023239"/>
    </source>
</evidence>
<feature type="domain" description="Aconitase A/isopropylmalate dehydratase small subunit swivel" evidence="17">
    <location>
        <begin position="557"/>
        <end position="686"/>
    </location>
</feature>
<dbReference type="InterPro" id="IPR006248">
    <property type="entry name" value="Aconitase_mito-like"/>
</dbReference>
<dbReference type="EC" id="4.2.1.3" evidence="4"/>
<reference evidence="18 19" key="1">
    <citation type="submission" date="2015-01" db="EMBL/GenBank/DDBJ databases">
        <authorList>
            <person name="Xiang T."/>
            <person name="Song Y."/>
            <person name="Huang L."/>
            <person name="Wang B."/>
            <person name="Wu P."/>
        </authorList>
    </citation>
    <scope>NUCLEOTIDE SEQUENCE [LARGE SCALE GENOMIC DNA]</scope>
    <source>
        <strain evidence="18 19">Ccy74</strain>
    </source>
</reference>
<keyword evidence="9" id="KW-0408">Iron</keyword>
<evidence type="ECO:0000256" key="14">
    <source>
        <dbReference type="ARBA" id="ARBA00031081"/>
    </source>
</evidence>
<dbReference type="InterPro" id="IPR015931">
    <property type="entry name" value="Acnase/IPM_dHydase_lsu_aba_1/3"/>
</dbReference>
<dbReference type="Gene3D" id="3.30.499.10">
    <property type="entry name" value="Aconitase, domain 3"/>
    <property type="match status" value="2"/>
</dbReference>
<dbReference type="UniPathway" id="UPA00223">
    <property type="reaction ID" value="UER00718"/>
</dbReference>
<dbReference type="Gene3D" id="3.20.19.10">
    <property type="entry name" value="Aconitase, domain 4"/>
    <property type="match status" value="1"/>
</dbReference>
<evidence type="ECO:0000256" key="4">
    <source>
        <dbReference type="ARBA" id="ARBA00012926"/>
    </source>
</evidence>
<dbReference type="RefSeq" id="WP_041997648.1">
    <property type="nucleotide sequence ID" value="NZ_CDOG01000078.1"/>
</dbReference>
<comment type="catalytic activity">
    <reaction evidence="12">
        <text>citrate = D-threo-isocitrate</text>
        <dbReference type="Rhea" id="RHEA:10336"/>
        <dbReference type="ChEBI" id="CHEBI:15562"/>
        <dbReference type="ChEBI" id="CHEBI:16947"/>
        <dbReference type="EC" id="4.2.1.3"/>
    </reaction>
</comment>
<dbReference type="SUPFAM" id="SSF52016">
    <property type="entry name" value="LeuD/IlvD-like"/>
    <property type="match status" value="1"/>
</dbReference>
<dbReference type="NCBIfam" id="NF005558">
    <property type="entry name" value="PRK07229.1"/>
    <property type="match status" value="1"/>
</dbReference>
<protein>
    <recommendedName>
        <fullName evidence="5">Aconitate hydratase A</fullName>
        <ecNumber evidence="4">4.2.1.3</ecNumber>
    </recommendedName>
    <alternativeName>
        <fullName evidence="13">Citrate hydro-lyase</fullName>
    </alternativeName>
    <alternativeName>
        <fullName evidence="15">Iron-responsive protein-like</fullName>
    </alternativeName>
    <alternativeName>
        <fullName evidence="14">RNA-binding protein</fullName>
    </alternativeName>
</protein>
<dbReference type="InterPro" id="IPR015932">
    <property type="entry name" value="Aconitase_dom2"/>
</dbReference>
<dbReference type="FunFam" id="3.30.499.10:FF:000004">
    <property type="entry name" value="Aconitate hydratase, mitochondrial"/>
    <property type="match status" value="1"/>
</dbReference>
<evidence type="ECO:0000256" key="10">
    <source>
        <dbReference type="ARBA" id="ARBA00023014"/>
    </source>
</evidence>
<dbReference type="CDD" id="cd01584">
    <property type="entry name" value="AcnA_Mitochondrial"/>
    <property type="match status" value="1"/>
</dbReference>
<keyword evidence="10" id="KW-0411">Iron-sulfur</keyword>
<keyword evidence="8" id="KW-0809">Transit peptide</keyword>
<dbReference type="EMBL" id="CDOG01000078">
    <property type="protein sequence ID" value="CEN41906.1"/>
    <property type="molecule type" value="Genomic_DNA"/>
</dbReference>
<dbReference type="NCBIfam" id="TIGR01340">
    <property type="entry name" value="aconitase_mito"/>
    <property type="match status" value="1"/>
</dbReference>
<dbReference type="PRINTS" id="PR00415">
    <property type="entry name" value="ACONITASE"/>
</dbReference>
<dbReference type="PROSITE" id="PS00450">
    <property type="entry name" value="ACONITASE_1"/>
    <property type="match status" value="1"/>
</dbReference>
<dbReference type="GO" id="GO:0003994">
    <property type="term" value="F:aconitate hydratase activity"/>
    <property type="evidence" value="ECO:0007669"/>
    <property type="project" value="UniProtKB-EC"/>
</dbReference>
<dbReference type="GO" id="GO:0006099">
    <property type="term" value="P:tricarboxylic acid cycle"/>
    <property type="evidence" value="ECO:0007669"/>
    <property type="project" value="UniProtKB-UniPathway"/>
</dbReference>
<dbReference type="InterPro" id="IPR000573">
    <property type="entry name" value="AconitaseA/IPMdHydase_ssu_swvl"/>
</dbReference>
<organism evidence="18 19">
    <name type="scientific">Capnocytophaga cynodegmi</name>
    <dbReference type="NCBI Taxonomy" id="28189"/>
    <lineage>
        <taxon>Bacteria</taxon>
        <taxon>Pseudomonadati</taxon>
        <taxon>Bacteroidota</taxon>
        <taxon>Flavobacteriia</taxon>
        <taxon>Flavobacteriales</taxon>
        <taxon>Flavobacteriaceae</taxon>
        <taxon>Capnocytophaga</taxon>
    </lineage>
</organism>
<dbReference type="PANTHER" id="PTHR43160:SF3">
    <property type="entry name" value="ACONITATE HYDRATASE, MITOCHONDRIAL"/>
    <property type="match status" value="1"/>
</dbReference>
<sequence length="754" mass="82475">MAFDIEMIKKVYERMPERVTKARELVGRPLTLAEKILYSHLWDGTPEKAYERSKDYVDFAPDRIACQDATAQMALLQFMHAGKSKVAVPTTVHCDHLIQAKVGAEKDLQVANEQSKEVFDFLSSVSNKYGIGFWKPGAGIIHQVVLENYAFPGGMMIGTDSHTPNAGGLGMLAIGVGGADAVDVMAGMAWELKFPKIIGVKLTGKLSGWTAPKDIILRVADILTVKGGTGAILEYFGEGAKAISCTGKGTICNMGAEIGATTSTFGYDDSMRRYLRATGREDVVLAADKIAEHLTADAEVYANPEKYFDQLIEINLSELEPYINGPFTPDRGTPVSKMKEVAIENGWPLKVEWGLIGSCTNSSYEDMTRAVSIVKQALELGITPKAEFGINPGSEQIRYTIERDGIIDAFEKMGTKVFTNACGPCIGQWDREGADKQEKNTIVHSFNRNFAKRADGNPNTHAFVTSPEMVAALAISGRLDFNPITDKLLNDKGEEVMFKPPFGEELPTKGFEVDDPGYQSPAADGSAVQVVVCPDSQRLQLLEPFPAWDGKNITGAKLLIKAEGKCTTDHISMAGPWLRFRGHLDNISNNMLIGALNAFNSKTNSVKNQLTAAYGEVPTVQRQYKANNIPTIVVGDHNYGEGSSREHAAMEPRHLGVRAVLVKSFARIHETNLKKQGMLALTFANEGDYDKIQEDDTINFLDLTEFAPNKPLHLEFVHADGTKDIIVANHTYNDSQIEWFKAGSALNLIAANAK</sequence>
<dbReference type="InterPro" id="IPR015928">
    <property type="entry name" value="Aconitase/3IPM_dehydase_swvl"/>
</dbReference>
<accession>A0A0B7HQA5</accession>
<comment type="cofactor">
    <cofactor evidence="1">
        <name>[4Fe-4S] cluster</name>
        <dbReference type="ChEBI" id="CHEBI:49883"/>
    </cofactor>
</comment>
<evidence type="ECO:0000256" key="8">
    <source>
        <dbReference type="ARBA" id="ARBA00022946"/>
    </source>
</evidence>
<comment type="pathway">
    <text evidence="2">Carbohydrate metabolism; tricarboxylic acid cycle; isocitrate from oxaloacetate: step 2/2.</text>
</comment>
<dbReference type="InterPro" id="IPR018136">
    <property type="entry name" value="Aconitase_4Fe-4S_BS"/>
</dbReference>
<evidence type="ECO:0000313" key="19">
    <source>
        <dbReference type="Proteomes" id="UP000038083"/>
    </source>
</evidence>
<evidence type="ECO:0000256" key="2">
    <source>
        <dbReference type="ARBA" id="ARBA00004717"/>
    </source>
</evidence>
<dbReference type="PANTHER" id="PTHR43160">
    <property type="entry name" value="ACONITATE HYDRATASE B"/>
    <property type="match status" value="1"/>
</dbReference>
<evidence type="ECO:0000256" key="6">
    <source>
        <dbReference type="ARBA" id="ARBA00022532"/>
    </source>
</evidence>
<evidence type="ECO:0000256" key="9">
    <source>
        <dbReference type="ARBA" id="ARBA00023004"/>
    </source>
</evidence>
<dbReference type="GO" id="GO:0046872">
    <property type="term" value="F:metal ion binding"/>
    <property type="evidence" value="ECO:0007669"/>
    <property type="project" value="UniProtKB-KW"/>
</dbReference>
<dbReference type="GO" id="GO:0051539">
    <property type="term" value="F:4 iron, 4 sulfur cluster binding"/>
    <property type="evidence" value="ECO:0007669"/>
    <property type="project" value="InterPro"/>
</dbReference>
<keyword evidence="11 18" id="KW-0456">Lyase</keyword>
<dbReference type="GO" id="GO:0005829">
    <property type="term" value="C:cytosol"/>
    <property type="evidence" value="ECO:0007669"/>
    <property type="project" value="TreeGrafter"/>
</dbReference>
<dbReference type="Proteomes" id="UP000038083">
    <property type="component" value="Unassembled WGS sequence"/>
</dbReference>
<keyword evidence="6" id="KW-0816">Tricarboxylic acid cycle</keyword>
<dbReference type="InterPro" id="IPR050926">
    <property type="entry name" value="Aconitase/IPM_isomerase"/>
</dbReference>
<dbReference type="FunFam" id="3.40.1060.10:FF:000001">
    <property type="entry name" value="Aconitate hydratase, mitochondrial"/>
    <property type="match status" value="1"/>
</dbReference>
<dbReference type="AlphaFoldDB" id="A0A0B7HQA5"/>
<name>A0A0B7HQA5_9FLAO</name>
<evidence type="ECO:0000256" key="1">
    <source>
        <dbReference type="ARBA" id="ARBA00001966"/>
    </source>
</evidence>
<feature type="domain" description="Aconitase/3-isopropylmalate dehydratase large subunit alpha/beta/alpha" evidence="16">
    <location>
        <begin position="34"/>
        <end position="477"/>
    </location>
</feature>
<dbReference type="SUPFAM" id="SSF53732">
    <property type="entry name" value="Aconitase iron-sulfur domain"/>
    <property type="match status" value="1"/>
</dbReference>
<proteinExistence type="inferred from homology"/>
<dbReference type="FunFam" id="3.30.499.10:FF:000003">
    <property type="entry name" value="Aconitate hydratase, mitochondrial"/>
    <property type="match status" value="1"/>
</dbReference>
<dbReference type="PROSITE" id="PS01244">
    <property type="entry name" value="ACONITASE_2"/>
    <property type="match status" value="1"/>
</dbReference>
<dbReference type="OrthoDB" id="9764318at2"/>
<dbReference type="InterPro" id="IPR036008">
    <property type="entry name" value="Aconitase_4Fe-4S_dom"/>
</dbReference>
<evidence type="ECO:0000256" key="15">
    <source>
        <dbReference type="ARBA" id="ARBA00031977"/>
    </source>
</evidence>
<comment type="similarity">
    <text evidence="3">Belongs to the aconitase/IPM isomerase family.</text>
</comment>
<dbReference type="FunFam" id="3.20.19.10:FF:000002">
    <property type="entry name" value="Aconitate hydratase, mitochondrial"/>
    <property type="match status" value="1"/>
</dbReference>
<evidence type="ECO:0000313" key="18">
    <source>
        <dbReference type="EMBL" id="CEN41906.1"/>
    </source>
</evidence>